<dbReference type="NCBIfam" id="TIGR02788">
    <property type="entry name" value="VirB11"/>
    <property type="match status" value="1"/>
</dbReference>
<keyword evidence="2" id="KW-0067">ATP-binding</keyword>
<keyword evidence="2" id="KW-0547">Nucleotide-binding</keyword>
<evidence type="ECO:0000259" key="3">
    <source>
        <dbReference type="Pfam" id="PF00437"/>
    </source>
</evidence>
<evidence type="ECO:0000256" key="1">
    <source>
        <dbReference type="ARBA" id="ARBA00006611"/>
    </source>
</evidence>
<dbReference type="EMBL" id="JBGORX010000011">
    <property type="protein sequence ID" value="MFJ1269997.1"/>
    <property type="molecule type" value="Genomic_DNA"/>
</dbReference>
<dbReference type="Gene3D" id="3.40.50.300">
    <property type="entry name" value="P-loop containing nucleotide triphosphate hydrolases"/>
    <property type="match status" value="1"/>
</dbReference>
<accession>A0ABW8DB90</accession>
<comment type="similarity">
    <text evidence="1 2">Belongs to the GSP E family.</text>
</comment>
<dbReference type="PANTHER" id="PTHR30486:SF6">
    <property type="entry name" value="TYPE IV PILUS RETRACTATION ATPASE PILT"/>
    <property type="match status" value="1"/>
</dbReference>
<gene>
    <name evidence="4" type="primary">virB11</name>
    <name evidence="4" type="ORF">ACD661_15670</name>
</gene>
<evidence type="ECO:0000313" key="4">
    <source>
        <dbReference type="EMBL" id="MFJ1269997.1"/>
    </source>
</evidence>
<organism evidence="4 5">
    <name type="scientific">Legionella lytica</name>
    <dbReference type="NCBI Taxonomy" id="96232"/>
    <lineage>
        <taxon>Bacteria</taxon>
        <taxon>Pseudomonadati</taxon>
        <taxon>Pseudomonadota</taxon>
        <taxon>Gammaproteobacteria</taxon>
        <taxon>Legionellales</taxon>
        <taxon>Legionellaceae</taxon>
        <taxon>Legionella</taxon>
    </lineage>
</organism>
<reference evidence="4 5" key="1">
    <citation type="submission" date="2024-08" db="EMBL/GenBank/DDBJ databases">
        <title>Draft Genome Sequence of Legionella lytica strain DSB2004, Isolated From a Fire Sprinkler System.</title>
        <authorList>
            <person name="Everhart A.D."/>
            <person name="Kidane D.T."/>
            <person name="Farone A.L."/>
            <person name="Farone M.B."/>
        </authorList>
    </citation>
    <scope>NUCLEOTIDE SEQUENCE [LARGE SCALE GENOMIC DNA]</scope>
    <source>
        <strain evidence="4 5">DSB2004</strain>
    </source>
</reference>
<dbReference type="InterPro" id="IPR050921">
    <property type="entry name" value="T4SS_GSP_E_ATPase"/>
</dbReference>
<feature type="domain" description="Bacterial type II secretion system protein E" evidence="3">
    <location>
        <begin position="138"/>
        <end position="288"/>
    </location>
</feature>
<proteinExistence type="inferred from homology"/>
<evidence type="ECO:0000256" key="2">
    <source>
        <dbReference type="RuleBase" id="RU366071"/>
    </source>
</evidence>
<comment type="function">
    <text evidence="2">Part of the Type IV secretion system.</text>
</comment>
<dbReference type="InterPro" id="IPR014155">
    <property type="entry name" value="VirB11"/>
</dbReference>
<dbReference type="Pfam" id="PF00437">
    <property type="entry name" value="T2SSE"/>
    <property type="match status" value="1"/>
</dbReference>
<keyword evidence="5" id="KW-1185">Reference proteome</keyword>
<dbReference type="InterPro" id="IPR027417">
    <property type="entry name" value="P-loop_NTPase"/>
</dbReference>
<protein>
    <recommendedName>
        <fullName evidence="2">Type IV secretion system protein</fullName>
    </recommendedName>
</protein>
<dbReference type="CDD" id="cd01130">
    <property type="entry name" value="VirB11-like_ATPase"/>
    <property type="match status" value="1"/>
</dbReference>
<comment type="caution">
    <text evidence="4">The sequence shown here is derived from an EMBL/GenBank/DDBJ whole genome shotgun (WGS) entry which is preliminary data.</text>
</comment>
<dbReference type="Gene3D" id="3.30.450.90">
    <property type="match status" value="1"/>
</dbReference>
<sequence>MSIALNAYLKPLRSFLDLPLVSELCINKPGELWLEESGTFTQVLVPELTENHLRFLADLIAEDNHKNLSQTKPLLSATLPSGERCQFVLPPACEKGQIICSIRKPSVADLTLSDWALNGAFDSIKTRQKQRLNQRNTRLNQLMQEGRWEELLALAVRARCNIIISGGTSTAKTTLLNSCLKELNAHERLITIEGVREVKTTLENRVHLLANEDEDHPLSASMLDLLKVCFRLRPDRIFLSELRAREAYPYLRACISGHPGSLTTVHADSIASAKEQLCFMLSESPELSGAGEVRLRSLIQTSIQVFVQMTRDEHGARLIEDIELEGVVP</sequence>
<dbReference type="SUPFAM" id="SSF52540">
    <property type="entry name" value="P-loop containing nucleoside triphosphate hydrolases"/>
    <property type="match status" value="1"/>
</dbReference>
<evidence type="ECO:0000313" key="5">
    <source>
        <dbReference type="Proteomes" id="UP001615550"/>
    </source>
</evidence>
<name>A0ABW8DB90_9GAMM</name>
<dbReference type="Proteomes" id="UP001615550">
    <property type="component" value="Unassembled WGS sequence"/>
</dbReference>
<dbReference type="InterPro" id="IPR001482">
    <property type="entry name" value="T2SS/T4SS_dom"/>
</dbReference>
<dbReference type="RefSeq" id="WP_400188809.1">
    <property type="nucleotide sequence ID" value="NZ_JBGORX010000011.1"/>
</dbReference>
<dbReference type="PANTHER" id="PTHR30486">
    <property type="entry name" value="TWITCHING MOTILITY PROTEIN PILT"/>
    <property type="match status" value="1"/>
</dbReference>